<dbReference type="PANTHER" id="PTHR43179">
    <property type="entry name" value="RHAMNOSYLTRANSFERASE WBBL"/>
    <property type="match status" value="1"/>
</dbReference>
<dbReference type="PANTHER" id="PTHR43179:SF10">
    <property type="entry name" value="GLYCOSYL TRANSFERASE"/>
    <property type="match status" value="1"/>
</dbReference>
<sequence>MPKRTLNVSIVVYGHQVKDIYTVIHSLFLSARFANVSKLYLTLIDNKGDFLYEELMSIIEEMDFSEKYKLSYVIRSDNPGYGVSNNLAIHESKELYYLILNPDVIFQENSLNEALSYMEKCESCILTSPEIRNEYNAVVSGIKRYPSLLVLFVRFVDIKLLNFLFKRKLDEYTCQDIIDNAKPSKVDIVSGCCMLFKNSSLLQIGGFSDKYFLYFEDFDLSLRASKIGDLYYVPNFKIKHFGGNTGRKGVKHIKCFLSSMIKFFCDYKIKVF</sequence>
<dbReference type="Gene3D" id="3.90.550.10">
    <property type="entry name" value="Spore Coat Polysaccharide Biosynthesis Protein SpsA, Chain A"/>
    <property type="match status" value="1"/>
</dbReference>
<accession>A0A1N6M2N8</accession>
<evidence type="ECO:0000313" key="1">
    <source>
        <dbReference type="EMBL" id="SIO93713.1"/>
    </source>
</evidence>
<dbReference type="OrthoDB" id="5291101at2"/>
<keyword evidence="1" id="KW-0328">Glycosyltransferase</keyword>
<dbReference type="InterPro" id="IPR029044">
    <property type="entry name" value="Nucleotide-diphossugar_trans"/>
</dbReference>
<dbReference type="SUPFAM" id="SSF53448">
    <property type="entry name" value="Nucleotide-diphospho-sugar transferases"/>
    <property type="match status" value="1"/>
</dbReference>
<keyword evidence="1" id="KW-0808">Transferase</keyword>
<proteinExistence type="predicted"/>
<organism evidence="1 2">
    <name type="scientific">Vibrio spartinae</name>
    <dbReference type="NCBI Taxonomy" id="1918945"/>
    <lineage>
        <taxon>Bacteria</taxon>
        <taxon>Pseudomonadati</taxon>
        <taxon>Pseudomonadota</taxon>
        <taxon>Gammaproteobacteria</taxon>
        <taxon>Vibrionales</taxon>
        <taxon>Vibrionaceae</taxon>
        <taxon>Vibrio</taxon>
    </lineage>
</organism>
<dbReference type="RefSeq" id="WP_074372279.1">
    <property type="nucleotide sequence ID" value="NZ_AP024907.1"/>
</dbReference>
<protein>
    <submittedName>
        <fullName evidence="1">N-acetylglucosaminyl-diphospho-decaprenol L-rhamnosyltransferase</fullName>
        <ecNumber evidence="1">2.4.1.289</ecNumber>
    </submittedName>
</protein>
<reference evidence="1 2" key="1">
    <citation type="submission" date="2016-12" db="EMBL/GenBank/DDBJ databases">
        <authorList>
            <person name="Song W.-J."/>
            <person name="Kurnit D.M."/>
        </authorList>
    </citation>
    <scope>NUCLEOTIDE SEQUENCE [LARGE SCALE GENOMIC DNA]</scope>
    <source>
        <strain evidence="1 2">CECT 9026</strain>
    </source>
</reference>
<dbReference type="GO" id="GO:0102096">
    <property type="term" value="F:decaprenyl-N-acetyl-alpha-D-glucosaminyl-pyrophosphate:dTDP-alpha-L-rhamnose rhamnosyltransferase activity"/>
    <property type="evidence" value="ECO:0007669"/>
    <property type="project" value="UniProtKB-EC"/>
</dbReference>
<gene>
    <name evidence="1" type="primary">wbbL</name>
    <name evidence="1" type="ORF">VSP9026_01383</name>
</gene>
<dbReference type="EMBL" id="FSSB01000009">
    <property type="protein sequence ID" value="SIO93713.1"/>
    <property type="molecule type" value="Genomic_DNA"/>
</dbReference>
<evidence type="ECO:0000313" key="2">
    <source>
        <dbReference type="Proteomes" id="UP000184774"/>
    </source>
</evidence>
<dbReference type="EC" id="2.4.1.289" evidence="1"/>
<dbReference type="Proteomes" id="UP000184774">
    <property type="component" value="Unassembled WGS sequence"/>
</dbReference>
<name>A0A1N6M2N8_9VIBR</name>
<dbReference type="AlphaFoldDB" id="A0A1N6M2N8"/>